<feature type="compositionally biased region" description="Polar residues" evidence="3">
    <location>
        <begin position="1"/>
        <end position="20"/>
    </location>
</feature>
<feature type="region of interest" description="Disordered" evidence="3">
    <location>
        <begin position="1"/>
        <end position="35"/>
    </location>
</feature>
<dbReference type="InterPro" id="IPR005202">
    <property type="entry name" value="TF_GRAS"/>
</dbReference>
<keyword evidence="2" id="KW-0804">Transcription</keyword>
<name>A0A2K1JHL8_PHYPA</name>
<dbReference type="RefSeq" id="XP_024394257.1">
    <property type="nucleotide sequence ID" value="XM_024538489.2"/>
</dbReference>
<reference evidence="4 6" key="1">
    <citation type="journal article" date="2008" name="Science">
        <title>The Physcomitrella genome reveals evolutionary insights into the conquest of land by plants.</title>
        <authorList>
            <person name="Rensing S."/>
            <person name="Lang D."/>
            <person name="Zimmer A."/>
            <person name="Terry A."/>
            <person name="Salamov A."/>
            <person name="Shapiro H."/>
            <person name="Nishiyama T."/>
            <person name="Perroud P.-F."/>
            <person name="Lindquist E."/>
            <person name="Kamisugi Y."/>
            <person name="Tanahashi T."/>
            <person name="Sakakibara K."/>
            <person name="Fujita T."/>
            <person name="Oishi K."/>
            <person name="Shin-I T."/>
            <person name="Kuroki Y."/>
            <person name="Toyoda A."/>
            <person name="Suzuki Y."/>
            <person name="Hashimoto A."/>
            <person name="Yamaguchi K."/>
            <person name="Sugano A."/>
            <person name="Kohara Y."/>
            <person name="Fujiyama A."/>
            <person name="Anterola A."/>
            <person name="Aoki S."/>
            <person name="Ashton N."/>
            <person name="Barbazuk W.B."/>
            <person name="Barker E."/>
            <person name="Bennetzen J."/>
            <person name="Bezanilla M."/>
            <person name="Blankenship R."/>
            <person name="Cho S.H."/>
            <person name="Dutcher S."/>
            <person name="Estelle M."/>
            <person name="Fawcett J.A."/>
            <person name="Gundlach H."/>
            <person name="Hanada K."/>
            <person name="Heyl A."/>
            <person name="Hicks K.A."/>
            <person name="Hugh J."/>
            <person name="Lohr M."/>
            <person name="Mayer K."/>
            <person name="Melkozernov A."/>
            <person name="Murata T."/>
            <person name="Nelson D."/>
            <person name="Pils B."/>
            <person name="Prigge M."/>
            <person name="Reiss B."/>
            <person name="Renner T."/>
            <person name="Rombauts S."/>
            <person name="Rushton P."/>
            <person name="Sanderfoot A."/>
            <person name="Schween G."/>
            <person name="Shiu S.-H."/>
            <person name="Stueber K."/>
            <person name="Theodoulou F.L."/>
            <person name="Tu H."/>
            <person name="Van de Peer Y."/>
            <person name="Verrier P.J."/>
            <person name="Waters E."/>
            <person name="Wood A."/>
            <person name="Yang L."/>
            <person name="Cove D."/>
            <person name="Cuming A."/>
            <person name="Hasebe M."/>
            <person name="Lucas S."/>
            <person name="Mishler D.B."/>
            <person name="Reski R."/>
            <person name="Grigoriev I."/>
            <person name="Quatrano R.S."/>
            <person name="Boore J.L."/>
        </authorList>
    </citation>
    <scope>NUCLEOTIDE SEQUENCE [LARGE SCALE GENOMIC DNA]</scope>
    <source>
        <strain evidence="5 6">cv. Gransden 2004</strain>
    </source>
</reference>
<dbReference type="OrthoDB" id="767511at2759"/>
<accession>A0A2K1JHL8</accession>
<dbReference type="PROSITE" id="PS50985">
    <property type="entry name" value="GRAS"/>
    <property type="match status" value="1"/>
</dbReference>
<keyword evidence="6" id="KW-1185">Reference proteome</keyword>
<dbReference type="FunCoup" id="A0A2K1JHL8">
    <property type="interactions" value="50"/>
</dbReference>
<dbReference type="Gramene" id="Pp3c14_13110V3.2">
    <property type="protein sequence ID" value="PAC:32962905.CDS.1"/>
    <property type="gene ID" value="Pp3c14_13110"/>
</dbReference>
<dbReference type="PaxDb" id="3218-PP1S36_131V6.1"/>
<dbReference type="GO" id="GO:0006355">
    <property type="term" value="P:regulation of DNA-templated transcription"/>
    <property type="evidence" value="ECO:0000318"/>
    <property type="project" value="GO_Central"/>
</dbReference>
<evidence type="ECO:0000313" key="6">
    <source>
        <dbReference type="Proteomes" id="UP000006727"/>
    </source>
</evidence>
<dbReference type="EnsemblPlants" id="Pp3c14_13110V3.2">
    <property type="protein sequence ID" value="PAC:32962905.CDS.1"/>
    <property type="gene ID" value="Pp3c14_13110"/>
</dbReference>
<dbReference type="GO" id="GO:0005634">
    <property type="term" value="C:nucleus"/>
    <property type="evidence" value="ECO:0000318"/>
    <property type="project" value="GO_Central"/>
</dbReference>
<dbReference type="AlphaFoldDB" id="A0A2K1JHL8"/>
<proteinExistence type="predicted"/>
<organism evidence="4">
    <name type="scientific">Physcomitrium patens</name>
    <name type="common">Spreading-leaved earth moss</name>
    <name type="synonym">Physcomitrella patens</name>
    <dbReference type="NCBI Taxonomy" id="3218"/>
    <lineage>
        <taxon>Eukaryota</taxon>
        <taxon>Viridiplantae</taxon>
        <taxon>Streptophyta</taxon>
        <taxon>Embryophyta</taxon>
        <taxon>Bryophyta</taxon>
        <taxon>Bryophytina</taxon>
        <taxon>Bryopsida</taxon>
        <taxon>Funariidae</taxon>
        <taxon>Funariales</taxon>
        <taxon>Funariaceae</taxon>
        <taxon>Physcomitrium</taxon>
    </lineage>
</organism>
<evidence type="ECO:0000256" key="2">
    <source>
        <dbReference type="ARBA" id="ARBA00023163"/>
    </source>
</evidence>
<dbReference type="Pfam" id="PF03514">
    <property type="entry name" value="GRAS"/>
    <property type="match status" value="1"/>
</dbReference>
<dbReference type="EMBL" id="ABEU02000014">
    <property type="protein sequence ID" value="PNR41048.1"/>
    <property type="molecule type" value="Genomic_DNA"/>
</dbReference>
<dbReference type="EnsemblPlants" id="Pp3c14_13110V3.1">
    <property type="protein sequence ID" value="PAC:32962904.CDS.1"/>
    <property type="gene ID" value="Pp3c14_13110"/>
</dbReference>
<dbReference type="PANTHER" id="PTHR31636">
    <property type="entry name" value="OSJNBA0084A10.13 PROTEIN-RELATED"/>
    <property type="match status" value="1"/>
</dbReference>
<dbReference type="Gramene" id="Pp3c14_13110V3.1">
    <property type="protein sequence ID" value="PAC:32962904.CDS.1"/>
    <property type="gene ID" value="Pp3c14_13110"/>
</dbReference>
<reference evidence="4 6" key="2">
    <citation type="journal article" date="2018" name="Plant J.">
        <title>The Physcomitrella patens chromosome-scale assembly reveals moss genome structure and evolution.</title>
        <authorList>
            <person name="Lang D."/>
            <person name="Ullrich K.K."/>
            <person name="Murat F."/>
            <person name="Fuchs J."/>
            <person name="Jenkins J."/>
            <person name="Haas F.B."/>
            <person name="Piednoel M."/>
            <person name="Gundlach H."/>
            <person name="Van Bel M."/>
            <person name="Meyberg R."/>
            <person name="Vives C."/>
            <person name="Morata J."/>
            <person name="Symeonidi A."/>
            <person name="Hiss M."/>
            <person name="Muchero W."/>
            <person name="Kamisugi Y."/>
            <person name="Saleh O."/>
            <person name="Blanc G."/>
            <person name="Decker E.L."/>
            <person name="van Gessel N."/>
            <person name="Grimwood J."/>
            <person name="Hayes R.D."/>
            <person name="Graham S.W."/>
            <person name="Gunter L.E."/>
            <person name="McDaniel S.F."/>
            <person name="Hoernstein S.N.W."/>
            <person name="Larsson A."/>
            <person name="Li F.W."/>
            <person name="Perroud P.F."/>
            <person name="Phillips J."/>
            <person name="Ranjan P."/>
            <person name="Rokshar D.S."/>
            <person name="Rothfels C.J."/>
            <person name="Schneider L."/>
            <person name="Shu S."/>
            <person name="Stevenson D.W."/>
            <person name="Thummler F."/>
            <person name="Tillich M."/>
            <person name="Villarreal Aguilar J.C."/>
            <person name="Widiez T."/>
            <person name="Wong G.K."/>
            <person name="Wymore A."/>
            <person name="Zhang Y."/>
            <person name="Zimmer A.D."/>
            <person name="Quatrano R.S."/>
            <person name="Mayer K.F.X."/>
            <person name="Goodstein D."/>
            <person name="Casacuberta J.M."/>
            <person name="Vandepoele K."/>
            <person name="Reski R."/>
            <person name="Cuming A.C."/>
            <person name="Tuskan G.A."/>
            <person name="Maumus F."/>
            <person name="Salse J."/>
            <person name="Schmutz J."/>
            <person name="Rensing S.A."/>
        </authorList>
    </citation>
    <scope>NUCLEOTIDE SEQUENCE [LARGE SCALE GENOMIC DNA]</scope>
    <source>
        <strain evidence="5 6">cv. Gransden 2004</strain>
    </source>
</reference>
<evidence type="ECO:0000256" key="1">
    <source>
        <dbReference type="ARBA" id="ARBA00023015"/>
    </source>
</evidence>
<dbReference type="GO" id="GO:0043565">
    <property type="term" value="F:sequence-specific DNA binding"/>
    <property type="evidence" value="ECO:0000318"/>
    <property type="project" value="GO_Central"/>
</dbReference>
<evidence type="ECO:0000313" key="4">
    <source>
        <dbReference type="EMBL" id="PNR41048.1"/>
    </source>
</evidence>
<keyword evidence="1" id="KW-0805">Transcription regulation</keyword>
<dbReference type="Proteomes" id="UP000006727">
    <property type="component" value="Chromosome 14"/>
</dbReference>
<gene>
    <name evidence="5" type="primary">LOC112291301</name>
    <name evidence="4" type="ORF">PHYPA_018451</name>
</gene>
<dbReference type="KEGG" id="ppp:112291301"/>
<protein>
    <submittedName>
        <fullName evidence="4 5">Uncharacterized protein</fullName>
    </submittedName>
</protein>
<dbReference type="GO" id="GO:0003700">
    <property type="term" value="F:DNA-binding transcription factor activity"/>
    <property type="evidence" value="ECO:0000318"/>
    <property type="project" value="GO_Central"/>
</dbReference>
<reference evidence="5" key="3">
    <citation type="submission" date="2020-12" db="UniProtKB">
        <authorList>
            <consortium name="EnsemblPlants"/>
        </authorList>
    </citation>
    <scope>IDENTIFICATION</scope>
</reference>
<sequence length="682" mass="77070">MEHQKGLSNDTDSKTSNASSKAEHESTGFSATPDKRLSSSVFDASLDASQLDLDSHLDALRSQNCRMDNNPLGSDCDILWNQMQLQSHKMMPLSCLASDQRPRSIMSRDRFGISSSIENYTDSSLFRLSSNLGGAPQSIVKPELLWNKCEEFAHDAFTESTTSPGEMASKFLNMQTSRQGYMPVQIASSSGTHAEAEVNPPAEKKMRSMMRMPIVGKQEYSLDPIQCPQEPGQVPIFQGEALESFMLSNTTKYILPPQSAELEKQQRRRSEEKAKRIQVLGVRGVGSVMGTRELNTMEQLLVQCATALEVSDITYAQQTIFVINNIAAADGDPNQRLLAHFLRALILRASKFTPHLLPGNDNPHTKSRKLKTVLELTNYIDVMPWYRFGFIAANGAILEAFEGKEKVHILDLNISHCMQWPTLIESLAERNEGPPQLRLTVCVSKAPIPPLLDVPYDELIIRLAKFARSKNVPFEYQLLFEDIEKLDVSKIGIREGEVLAVNCLFRLHYVTDECTELSTLSPREEVLYFIRKLNPAIVTLTEDDASLTSPKLVTRLKAAFNYFWIPFDALHTLLPKECQQRLHCEDEVANKIENLIACEGKHRIERVEAKDRWVQRMKRARFHMVSFSEDVVTENKLMLGEHSGCWGLRKDEDEDVLFLTWKGHNVSFSTAWLPANPLLPLR</sequence>
<evidence type="ECO:0000256" key="3">
    <source>
        <dbReference type="SAM" id="MobiDB-lite"/>
    </source>
</evidence>
<dbReference type="GeneID" id="112291301"/>
<evidence type="ECO:0000313" key="5">
    <source>
        <dbReference type="EnsemblPlants" id="PAC:32962904.CDS.1"/>
    </source>
</evidence>